<reference evidence="5 6" key="1">
    <citation type="submission" date="2017-04" db="EMBL/GenBank/DDBJ databases">
        <authorList>
            <person name="Afonso C.L."/>
            <person name="Miller P.J."/>
            <person name="Scott M.A."/>
            <person name="Spackman E."/>
            <person name="Goraichik I."/>
            <person name="Dimitrov K.M."/>
            <person name="Suarez D.L."/>
            <person name="Swayne D.E."/>
        </authorList>
    </citation>
    <scope>NUCLEOTIDE SEQUENCE [LARGE SCALE GENOMIC DNA]</scope>
    <source>
        <strain evidence="5 6">DSM 23236</strain>
    </source>
</reference>
<dbReference type="RefSeq" id="WP_084088655.1">
    <property type="nucleotide sequence ID" value="NZ_FWXD01000001.1"/>
</dbReference>
<dbReference type="CDD" id="cd02440">
    <property type="entry name" value="AdoMet_MTases"/>
    <property type="match status" value="1"/>
</dbReference>
<organism evidence="5 6">
    <name type="scientific">Andreprevotia lacus DSM 23236</name>
    <dbReference type="NCBI Taxonomy" id="1121001"/>
    <lineage>
        <taxon>Bacteria</taxon>
        <taxon>Pseudomonadati</taxon>
        <taxon>Pseudomonadota</taxon>
        <taxon>Betaproteobacteria</taxon>
        <taxon>Neisseriales</taxon>
        <taxon>Chitinibacteraceae</taxon>
        <taxon>Andreprevotia</taxon>
    </lineage>
</organism>
<protein>
    <submittedName>
        <fullName evidence="5">Methyltransferase domain-containing protein</fullName>
    </submittedName>
</protein>
<sequence length="255" mass="27246">MEHVDFGKTATDYRRHRAGFPPALFELLAGWGIGLPGQRLLDLGTGTGTLARGFAQRGAQVAGLDTSANMLTQARQLDAEVGVAVDYLQGTAEATGLADGAFDIISAGQCWHWFRRDEAAHEAWRLLRPGGRIVLAHFDWLPLPGNVVATTESLILQHNPAWRGAGGTGIHPGHFADLAQAGFSGLRSASFDMAVPYSHEGWRGRIRASAGVAASLPAEQVAAFDAELAAMLARDFPTELLQVPHRVFAVMGVKC</sequence>
<feature type="domain" description="Methyltransferase type 11" evidence="4">
    <location>
        <begin position="41"/>
        <end position="135"/>
    </location>
</feature>
<name>A0A1W1WXW0_9NEIS</name>
<dbReference type="SUPFAM" id="SSF53335">
    <property type="entry name" value="S-adenosyl-L-methionine-dependent methyltransferases"/>
    <property type="match status" value="1"/>
</dbReference>
<dbReference type="GO" id="GO:0008757">
    <property type="term" value="F:S-adenosylmethionine-dependent methyltransferase activity"/>
    <property type="evidence" value="ECO:0007669"/>
    <property type="project" value="InterPro"/>
</dbReference>
<evidence type="ECO:0000259" key="4">
    <source>
        <dbReference type="Pfam" id="PF08241"/>
    </source>
</evidence>
<evidence type="ECO:0000313" key="6">
    <source>
        <dbReference type="Proteomes" id="UP000192761"/>
    </source>
</evidence>
<dbReference type="EMBL" id="FWXD01000001">
    <property type="protein sequence ID" value="SMC16420.1"/>
    <property type="molecule type" value="Genomic_DNA"/>
</dbReference>
<dbReference type="Proteomes" id="UP000192761">
    <property type="component" value="Unassembled WGS sequence"/>
</dbReference>
<gene>
    <name evidence="5" type="ORF">SAMN02745857_00185</name>
</gene>
<dbReference type="PANTHER" id="PTHR44942:SF4">
    <property type="entry name" value="METHYLTRANSFERASE TYPE 11 DOMAIN-CONTAINING PROTEIN"/>
    <property type="match status" value="1"/>
</dbReference>
<dbReference type="Pfam" id="PF08241">
    <property type="entry name" value="Methyltransf_11"/>
    <property type="match status" value="1"/>
</dbReference>
<evidence type="ECO:0000256" key="1">
    <source>
        <dbReference type="ARBA" id="ARBA00008361"/>
    </source>
</evidence>
<dbReference type="OrthoDB" id="9797252at2"/>
<accession>A0A1W1WXW0</accession>
<evidence type="ECO:0000256" key="3">
    <source>
        <dbReference type="ARBA" id="ARBA00022679"/>
    </source>
</evidence>
<dbReference type="InterPro" id="IPR051052">
    <property type="entry name" value="Diverse_substrate_MTase"/>
</dbReference>
<dbReference type="AlphaFoldDB" id="A0A1W1WXW0"/>
<evidence type="ECO:0000256" key="2">
    <source>
        <dbReference type="ARBA" id="ARBA00022603"/>
    </source>
</evidence>
<dbReference type="GO" id="GO:0032259">
    <property type="term" value="P:methylation"/>
    <property type="evidence" value="ECO:0007669"/>
    <property type="project" value="UniProtKB-KW"/>
</dbReference>
<keyword evidence="6" id="KW-1185">Reference proteome</keyword>
<comment type="similarity">
    <text evidence="1">Belongs to the methyltransferase superfamily.</text>
</comment>
<keyword evidence="2 5" id="KW-0489">Methyltransferase</keyword>
<evidence type="ECO:0000313" key="5">
    <source>
        <dbReference type="EMBL" id="SMC16420.1"/>
    </source>
</evidence>
<keyword evidence="3 5" id="KW-0808">Transferase</keyword>
<dbReference type="PANTHER" id="PTHR44942">
    <property type="entry name" value="METHYLTRANSF_11 DOMAIN-CONTAINING PROTEIN"/>
    <property type="match status" value="1"/>
</dbReference>
<dbReference type="Gene3D" id="3.40.50.150">
    <property type="entry name" value="Vaccinia Virus protein VP39"/>
    <property type="match status" value="1"/>
</dbReference>
<dbReference type="STRING" id="1121001.SAMN02745857_00185"/>
<dbReference type="InterPro" id="IPR013216">
    <property type="entry name" value="Methyltransf_11"/>
</dbReference>
<proteinExistence type="inferred from homology"/>
<dbReference type="InterPro" id="IPR029063">
    <property type="entry name" value="SAM-dependent_MTases_sf"/>
</dbReference>